<gene>
    <name evidence="1" type="ORF">NIES2135_49480</name>
</gene>
<dbReference type="AlphaFoldDB" id="A0A1Z4JMT3"/>
<sequence length="47" mass="5417">MFLSKKGTELHAVAQENWAQKSLDQSHELISTASDFEVVDQCQWENH</sequence>
<evidence type="ECO:0000313" key="2">
    <source>
        <dbReference type="Proteomes" id="UP000217895"/>
    </source>
</evidence>
<accession>A0A1Z4JMT3</accession>
<proteinExistence type="predicted"/>
<evidence type="ECO:0000313" key="1">
    <source>
        <dbReference type="EMBL" id="BAY58075.1"/>
    </source>
</evidence>
<dbReference type="EMBL" id="AP018203">
    <property type="protein sequence ID" value="BAY58075.1"/>
    <property type="molecule type" value="Genomic_DNA"/>
</dbReference>
<dbReference type="Proteomes" id="UP000217895">
    <property type="component" value="Chromosome"/>
</dbReference>
<organism evidence="1 2">
    <name type="scientific">Leptolyngbya boryana NIES-2135</name>
    <dbReference type="NCBI Taxonomy" id="1973484"/>
    <lineage>
        <taxon>Bacteria</taxon>
        <taxon>Bacillati</taxon>
        <taxon>Cyanobacteriota</taxon>
        <taxon>Cyanophyceae</taxon>
        <taxon>Leptolyngbyales</taxon>
        <taxon>Leptolyngbyaceae</taxon>
        <taxon>Leptolyngbya group</taxon>
        <taxon>Leptolyngbya</taxon>
    </lineage>
</organism>
<reference evidence="1 2" key="1">
    <citation type="submission" date="2017-06" db="EMBL/GenBank/DDBJ databases">
        <title>Genome sequencing of cyanobaciteial culture collection at National Institute for Environmental Studies (NIES).</title>
        <authorList>
            <person name="Hirose Y."/>
            <person name="Shimura Y."/>
            <person name="Fujisawa T."/>
            <person name="Nakamura Y."/>
            <person name="Kawachi M."/>
        </authorList>
    </citation>
    <scope>NUCLEOTIDE SEQUENCE [LARGE SCALE GENOMIC DNA]</scope>
    <source>
        <strain evidence="1 2">NIES-2135</strain>
    </source>
</reference>
<protein>
    <submittedName>
        <fullName evidence="1">Uncharacterized protein</fullName>
    </submittedName>
</protein>
<keyword evidence="2" id="KW-1185">Reference proteome</keyword>
<name>A0A1Z4JMT3_LEPBY</name>